<keyword evidence="1" id="KW-0472">Membrane</keyword>
<dbReference type="EMBL" id="JAAIYP010000009">
    <property type="protein sequence ID" value="NFV79030.1"/>
    <property type="molecule type" value="Genomic_DNA"/>
</dbReference>
<comment type="caution">
    <text evidence="2">The sequence shown here is derived from an EMBL/GenBank/DDBJ whole genome shotgun (WGS) entry which is preliminary data.</text>
</comment>
<dbReference type="Proteomes" id="UP000480684">
    <property type="component" value="Unassembled WGS sequence"/>
</dbReference>
<dbReference type="RefSeq" id="WP_163674672.1">
    <property type="nucleotide sequence ID" value="NZ_JAAIYP010000009.1"/>
</dbReference>
<proteinExistence type="predicted"/>
<evidence type="ECO:0000256" key="1">
    <source>
        <dbReference type="SAM" id="Phobius"/>
    </source>
</evidence>
<sequence length="92" mass="9628">MIEDKVRRRMAVQPGRMNKLAILAGMAVLSLSALAGGGAIVVGTLQWLGAVAPFSPHWPPQSLVVGGLFLGTPVAAVGWGLVWLGRWLAENA</sequence>
<evidence type="ECO:0000313" key="3">
    <source>
        <dbReference type="Proteomes" id="UP000480684"/>
    </source>
</evidence>
<feature type="transmembrane region" description="Helical" evidence="1">
    <location>
        <begin position="20"/>
        <end position="43"/>
    </location>
</feature>
<keyword evidence="3" id="KW-1185">Reference proteome</keyword>
<feature type="transmembrane region" description="Helical" evidence="1">
    <location>
        <begin position="63"/>
        <end position="84"/>
    </location>
</feature>
<keyword evidence="1" id="KW-0812">Transmembrane</keyword>
<accession>A0A7C9UUK6</accession>
<gene>
    <name evidence="2" type="ORF">G4223_02730</name>
</gene>
<keyword evidence="1" id="KW-1133">Transmembrane helix</keyword>
<name>A0A7C9UUK6_9PROT</name>
<dbReference type="AlphaFoldDB" id="A0A7C9UUK6"/>
<evidence type="ECO:0000313" key="2">
    <source>
        <dbReference type="EMBL" id="NFV79030.1"/>
    </source>
</evidence>
<protein>
    <submittedName>
        <fullName evidence="2">Uncharacterized protein</fullName>
    </submittedName>
</protein>
<reference evidence="2 3" key="1">
    <citation type="submission" date="2020-02" db="EMBL/GenBank/DDBJ databases">
        <authorList>
            <person name="Dziuba M."/>
            <person name="Kuznetsov B."/>
            <person name="Mardanov A."/>
            <person name="Ravin N."/>
            <person name="Grouzdev D."/>
        </authorList>
    </citation>
    <scope>NUCLEOTIDE SEQUENCE [LARGE SCALE GENOMIC DNA]</scope>
    <source>
        <strain evidence="2 3">SpK</strain>
    </source>
</reference>
<organism evidence="2 3">
    <name type="scientific">Magnetospirillum aberrantis SpK</name>
    <dbReference type="NCBI Taxonomy" id="908842"/>
    <lineage>
        <taxon>Bacteria</taxon>
        <taxon>Pseudomonadati</taxon>
        <taxon>Pseudomonadota</taxon>
        <taxon>Alphaproteobacteria</taxon>
        <taxon>Rhodospirillales</taxon>
        <taxon>Rhodospirillaceae</taxon>
        <taxon>Magnetospirillum</taxon>
    </lineage>
</organism>